<organism evidence="2 3">
    <name type="scientific">Ustilaginoidea virens</name>
    <name type="common">Rice false smut fungus</name>
    <name type="synonym">Villosiclava virens</name>
    <dbReference type="NCBI Taxonomy" id="1159556"/>
    <lineage>
        <taxon>Eukaryota</taxon>
        <taxon>Fungi</taxon>
        <taxon>Dikarya</taxon>
        <taxon>Ascomycota</taxon>
        <taxon>Pezizomycotina</taxon>
        <taxon>Sordariomycetes</taxon>
        <taxon>Hypocreomycetidae</taxon>
        <taxon>Hypocreales</taxon>
        <taxon>Clavicipitaceae</taxon>
        <taxon>Ustilaginoidea</taxon>
    </lineage>
</organism>
<protein>
    <recommendedName>
        <fullName evidence="1">F-box domain-containing protein</fullName>
    </recommendedName>
</protein>
<dbReference type="AlphaFoldDB" id="A0A1B5L0S9"/>
<dbReference type="PROSITE" id="PS50181">
    <property type="entry name" value="FBOX"/>
    <property type="match status" value="1"/>
</dbReference>
<proteinExistence type="predicted"/>
<gene>
    <name evidence="2" type="ORF">UVI_02054830</name>
</gene>
<name>A0A1B5L0S9_USTVR</name>
<dbReference type="Proteomes" id="UP000054053">
    <property type="component" value="Unassembled WGS sequence"/>
</dbReference>
<reference evidence="3" key="1">
    <citation type="journal article" date="2016" name="Genome Announc.">
        <title>Genome sequence of Ustilaginoidea virens IPU010, a rice pathogenic fungus causing false smut.</title>
        <authorList>
            <person name="Kumagai T."/>
            <person name="Ishii T."/>
            <person name="Terai G."/>
            <person name="Umemura M."/>
            <person name="Machida M."/>
            <person name="Asai K."/>
        </authorList>
    </citation>
    <scope>NUCLEOTIDE SEQUENCE [LARGE SCALE GENOMIC DNA]</scope>
    <source>
        <strain evidence="3">IPU010</strain>
    </source>
</reference>
<dbReference type="InterPro" id="IPR001810">
    <property type="entry name" value="F-box_dom"/>
</dbReference>
<comment type="caution">
    <text evidence="2">The sequence shown here is derived from an EMBL/GenBank/DDBJ whole genome shotgun (WGS) entry which is preliminary data.</text>
</comment>
<evidence type="ECO:0000259" key="1">
    <source>
        <dbReference type="PROSITE" id="PS50181"/>
    </source>
</evidence>
<accession>A0A1B5L0S9</accession>
<dbReference type="EMBL" id="BBTG02000044">
    <property type="protein sequence ID" value="GAO16951.1"/>
    <property type="molecule type" value="Genomic_DNA"/>
</dbReference>
<feature type="domain" description="F-box" evidence="1">
    <location>
        <begin position="14"/>
        <end position="63"/>
    </location>
</feature>
<evidence type="ECO:0000313" key="2">
    <source>
        <dbReference type="EMBL" id="GAO16951.1"/>
    </source>
</evidence>
<sequence length="493" mass="55832">MADAAQSAPVPAVVLPIQKIPLEVLLRISYHLTTPELGSLRLTCRSIEKSLHTTFVKEFFTQKQFMMTQDSLQAFIDVSRSRLGSHLRYVHIGLDRFPEGVQRPLSDDEKERKYRERYANNFMLWNTGHHRDMLAEAFGNLENLEEIIIRDFNSRRRSRDGMHAEWHSYGFTTTFNETGVSLSQGMAGIWNSGFPYQYCSQVFASVLCALGIAKARPKGIQIMSRNSNHLRDFAFSTPGFLEPSVVPIIQGLEKLHLCIDLAWRCPSMGLSPTQTTTNPDLFIRKFLAHATNLRNLRINEHRSNNTGIAALLDWIVGDPDPPGGPDDELPDLPRPMLSMPQLERLSLGTLVVDAPRLLNVVRKFAPSLKSLELWKVTMIRNMPPDDTRNPPKTIFWTAFLQKLTEIPGLNLWHFKAGMLQQHWVERPVPALVSFKGRGPVREYVGPDWKQFVTDIASLLDVQWPLEPELNGDDDSDCKSGSFHSRPIVAGITG</sequence>
<evidence type="ECO:0000313" key="3">
    <source>
        <dbReference type="Proteomes" id="UP000054053"/>
    </source>
</evidence>